<dbReference type="Gene3D" id="3.40.190.10">
    <property type="entry name" value="Periplasmic binding protein-like II"/>
    <property type="match status" value="1"/>
</dbReference>
<dbReference type="Pfam" id="PF13416">
    <property type="entry name" value="SBP_bac_8"/>
    <property type="match status" value="1"/>
</dbReference>
<proteinExistence type="inferred from homology"/>
<organism evidence="4 5">
    <name type="scientific">Rhizobium setariae</name>
    <dbReference type="NCBI Taxonomy" id="2801340"/>
    <lineage>
        <taxon>Bacteria</taxon>
        <taxon>Pseudomonadati</taxon>
        <taxon>Pseudomonadota</taxon>
        <taxon>Alphaproteobacteria</taxon>
        <taxon>Hyphomicrobiales</taxon>
        <taxon>Rhizobiaceae</taxon>
        <taxon>Rhizobium/Agrobacterium group</taxon>
        <taxon>Rhizobium</taxon>
    </lineage>
</organism>
<accession>A0A937CQA9</accession>
<evidence type="ECO:0000256" key="1">
    <source>
        <dbReference type="ARBA" id="ARBA00004418"/>
    </source>
</evidence>
<dbReference type="GO" id="GO:0042597">
    <property type="term" value="C:periplasmic space"/>
    <property type="evidence" value="ECO:0007669"/>
    <property type="project" value="UniProtKB-SubCell"/>
</dbReference>
<evidence type="ECO:0000256" key="2">
    <source>
        <dbReference type="ARBA" id="ARBA00008520"/>
    </source>
</evidence>
<reference evidence="4" key="1">
    <citation type="submission" date="2021-01" db="EMBL/GenBank/DDBJ databases">
        <title>Rhizobium sp. strain KVB221 16S ribosomal RNA gene Genome sequencing and assembly.</title>
        <authorList>
            <person name="Kang M."/>
        </authorList>
    </citation>
    <scope>NUCLEOTIDE SEQUENCE</scope>
    <source>
        <strain evidence="4">KVB221</strain>
    </source>
</reference>
<comment type="similarity">
    <text evidence="2">Belongs to the bacterial solute-binding protein 1 family.</text>
</comment>
<dbReference type="Proteomes" id="UP000633219">
    <property type="component" value="Unassembled WGS sequence"/>
</dbReference>
<dbReference type="RefSeq" id="WP_201658162.1">
    <property type="nucleotide sequence ID" value="NZ_JAEQNC010000006.1"/>
</dbReference>
<protein>
    <submittedName>
        <fullName evidence="4">Carbohydrate ABC transporter substrate-binding protein</fullName>
    </submittedName>
</protein>
<dbReference type="PANTHER" id="PTHR43649">
    <property type="entry name" value="ARABINOSE-BINDING PROTEIN-RELATED"/>
    <property type="match status" value="1"/>
</dbReference>
<dbReference type="EMBL" id="JAEQNC010000006">
    <property type="protein sequence ID" value="MBL0372787.1"/>
    <property type="molecule type" value="Genomic_DNA"/>
</dbReference>
<dbReference type="SUPFAM" id="SSF53850">
    <property type="entry name" value="Periplasmic binding protein-like II"/>
    <property type="match status" value="1"/>
</dbReference>
<keyword evidence="5" id="KW-1185">Reference proteome</keyword>
<name>A0A937CQA9_9HYPH</name>
<evidence type="ECO:0000313" key="4">
    <source>
        <dbReference type="EMBL" id="MBL0372787.1"/>
    </source>
</evidence>
<comment type="subcellular location">
    <subcellularLocation>
        <location evidence="1">Periplasm</location>
    </subcellularLocation>
</comment>
<dbReference type="InterPro" id="IPR006059">
    <property type="entry name" value="SBP"/>
</dbReference>
<gene>
    <name evidence="4" type="ORF">JJB09_12170</name>
</gene>
<evidence type="ECO:0000256" key="3">
    <source>
        <dbReference type="ARBA" id="ARBA00022764"/>
    </source>
</evidence>
<comment type="caution">
    <text evidence="4">The sequence shown here is derived from an EMBL/GenBank/DDBJ whole genome shotgun (WGS) entry which is preliminary data.</text>
</comment>
<dbReference type="InterPro" id="IPR050490">
    <property type="entry name" value="Bact_solute-bd_prot1"/>
</dbReference>
<evidence type="ECO:0000313" key="5">
    <source>
        <dbReference type="Proteomes" id="UP000633219"/>
    </source>
</evidence>
<sequence>MKNYRALTWDHPRGYHALAAASDVARGEKLVDIVWDKHPLEGFESHPIAELCEKYDLVVLDHPHVGEAVAENCLQPLESIFSMEVLAKIGQETIGPCLESYFYDGSTWALPLDAATQVMAVRPELLDGPVPVTWADVAAFSERSGKVALSLAGPHAALSFLSVCASLGEEPGRDGNEFLVSEPVGEAAFDLMARLAAKSLRSVMSLNPIGILAHMASQDDVALCPLIYGYVNYSAPKSGNRVSFHNAPREAVGGRPGSTLGGTGIGISKRCEVTPDLKHHLLWLMSSEAQSRFIPGHEGQPSQRSAWHDGGVNGAWGDFYRNTADTLEAAYVRPRFNGYIGFQAEASAILRDAFENRQPAAQAVLTLNDTYRKALERSR</sequence>
<keyword evidence="3" id="KW-0574">Periplasm</keyword>
<dbReference type="AlphaFoldDB" id="A0A937CQA9"/>